<protein>
    <submittedName>
        <fullName evidence="1">Developmental checkpoint coupling sporulation initiation to replication initiation</fullName>
    </submittedName>
</protein>
<gene>
    <name evidence="1" type="ORF">J2Z83_000830</name>
</gene>
<name>A0ABS4IEI7_9BACI</name>
<dbReference type="SUPFAM" id="SSF100985">
    <property type="entry name" value="Sporulation inhibitor Sda"/>
    <property type="match status" value="1"/>
</dbReference>
<dbReference type="Gene3D" id="1.10.287.1100">
    <property type="entry name" value="Sporulation inhibitor A"/>
    <property type="match status" value="1"/>
</dbReference>
<sequence>MKYLSDELLLESYHKANELSLSPDFLSLIEEEINRRHLWYKTKCKRSRSGQV</sequence>
<organism evidence="1 2">
    <name type="scientific">Virgibacillus natechei</name>
    <dbReference type="NCBI Taxonomy" id="1216297"/>
    <lineage>
        <taxon>Bacteria</taxon>
        <taxon>Bacillati</taxon>
        <taxon>Bacillota</taxon>
        <taxon>Bacilli</taxon>
        <taxon>Bacillales</taxon>
        <taxon>Bacillaceae</taxon>
        <taxon>Virgibacillus</taxon>
    </lineage>
</organism>
<dbReference type="EMBL" id="JAGGKX010000003">
    <property type="protein sequence ID" value="MBP1968736.1"/>
    <property type="molecule type" value="Genomic_DNA"/>
</dbReference>
<dbReference type="Proteomes" id="UP001519345">
    <property type="component" value="Unassembled WGS sequence"/>
</dbReference>
<dbReference type="Pfam" id="PF08970">
    <property type="entry name" value="Sda"/>
    <property type="match status" value="1"/>
</dbReference>
<dbReference type="InterPro" id="IPR015064">
    <property type="entry name" value="Sda"/>
</dbReference>
<accession>A0ABS4IEI7</accession>
<dbReference type="InterPro" id="IPR036916">
    <property type="entry name" value="Sda_sf"/>
</dbReference>
<evidence type="ECO:0000313" key="1">
    <source>
        <dbReference type="EMBL" id="MBP1968736.1"/>
    </source>
</evidence>
<comment type="caution">
    <text evidence="1">The sequence shown here is derived from an EMBL/GenBank/DDBJ whole genome shotgun (WGS) entry which is preliminary data.</text>
</comment>
<evidence type="ECO:0000313" key="2">
    <source>
        <dbReference type="Proteomes" id="UP001519345"/>
    </source>
</evidence>
<dbReference type="RefSeq" id="WP_209461960.1">
    <property type="nucleotide sequence ID" value="NZ_CP110224.1"/>
</dbReference>
<keyword evidence="2" id="KW-1185">Reference proteome</keyword>
<reference evidence="1 2" key="1">
    <citation type="submission" date="2021-03" db="EMBL/GenBank/DDBJ databases">
        <title>Genomic Encyclopedia of Type Strains, Phase IV (KMG-IV): sequencing the most valuable type-strain genomes for metagenomic binning, comparative biology and taxonomic classification.</title>
        <authorList>
            <person name="Goeker M."/>
        </authorList>
    </citation>
    <scope>NUCLEOTIDE SEQUENCE [LARGE SCALE GENOMIC DNA]</scope>
    <source>
        <strain evidence="1 2">DSM 25609</strain>
    </source>
</reference>
<proteinExistence type="predicted"/>